<evidence type="ECO:0000256" key="1">
    <source>
        <dbReference type="ARBA" id="ARBA00004167"/>
    </source>
</evidence>
<dbReference type="NCBIfam" id="TIGR01352">
    <property type="entry name" value="tonB_Cterm"/>
    <property type="match status" value="1"/>
</dbReference>
<evidence type="ECO:0000256" key="2">
    <source>
        <dbReference type="ARBA" id="ARBA00022692"/>
    </source>
</evidence>
<feature type="transmembrane region" description="Helical" evidence="5">
    <location>
        <begin position="76"/>
        <end position="99"/>
    </location>
</feature>
<sequence>MKRTVKDKRADIQQIQKYLNGELNARAMHKLEREAQGDPFLMDALEGYGRAGNQQDNLASLQERLQARTTAKTRRIIPWTVISIAASVIGFAIVVGVLYKGGETGSLQKVATTTAPKKLQPADTTPVVVDKEGDALIAGPQKKAFAYNKKPTAKAKADIVTDKSADNTIAMMREISPKQDDVLKSVPEVTPLEDMVATDYMASKKLDTVLGGERVAITKKPSELTVLKSKADGADMTVRPGKQNDNNPSVLMAAGLPSNLVSGVVLNRNNGSPLAGVSVKVVGKTTATQTDANVKFTLPNVKKDETLAFGSVGYNSKTLDVKGKDSLKVELDENSNSLSEVVVARASQKVKAAKARPYTGWDVFNKYLKDNANTPDGKEGTVGLTFTVNANGSIANIKIVKSLSIAADNKAISLIKDGPAWSGNINGKAEEVKVMVEFGK</sequence>
<keyword evidence="2 5" id="KW-0812">Transmembrane</keyword>
<dbReference type="SUPFAM" id="SSF74653">
    <property type="entry name" value="TolA/TonB C-terminal domain"/>
    <property type="match status" value="1"/>
</dbReference>
<dbReference type="GO" id="GO:0055085">
    <property type="term" value="P:transmembrane transport"/>
    <property type="evidence" value="ECO:0007669"/>
    <property type="project" value="InterPro"/>
</dbReference>
<proteinExistence type="predicted"/>
<dbReference type="InterPro" id="IPR037682">
    <property type="entry name" value="TonB_C"/>
</dbReference>
<gene>
    <name evidence="7" type="ORF">EWM62_18520</name>
</gene>
<dbReference type="SUPFAM" id="SSF49464">
    <property type="entry name" value="Carboxypeptidase regulatory domain-like"/>
    <property type="match status" value="1"/>
</dbReference>
<keyword evidence="3 5" id="KW-1133">Transmembrane helix</keyword>
<keyword evidence="8" id="KW-1185">Reference proteome</keyword>
<evidence type="ECO:0000313" key="7">
    <source>
        <dbReference type="EMBL" id="RYU86201.1"/>
    </source>
</evidence>
<organism evidence="7 8">
    <name type="scientific">Mucilaginibacter terrigena</name>
    <dbReference type="NCBI Taxonomy" id="2492395"/>
    <lineage>
        <taxon>Bacteria</taxon>
        <taxon>Pseudomonadati</taxon>
        <taxon>Bacteroidota</taxon>
        <taxon>Sphingobacteriia</taxon>
        <taxon>Sphingobacteriales</taxon>
        <taxon>Sphingobacteriaceae</taxon>
        <taxon>Mucilaginibacter</taxon>
    </lineage>
</organism>
<dbReference type="InterPro" id="IPR008969">
    <property type="entry name" value="CarboxyPept-like_regulatory"/>
</dbReference>
<dbReference type="Pfam" id="PF13715">
    <property type="entry name" value="CarbopepD_reg_2"/>
    <property type="match status" value="1"/>
</dbReference>
<evidence type="ECO:0000256" key="3">
    <source>
        <dbReference type="ARBA" id="ARBA00022989"/>
    </source>
</evidence>
<keyword evidence="4 5" id="KW-0472">Membrane</keyword>
<dbReference type="GO" id="GO:0016020">
    <property type="term" value="C:membrane"/>
    <property type="evidence" value="ECO:0007669"/>
    <property type="project" value="UniProtKB-SubCell"/>
</dbReference>
<dbReference type="OrthoDB" id="1112758at2"/>
<dbReference type="Pfam" id="PF03544">
    <property type="entry name" value="TonB_C"/>
    <property type="match status" value="1"/>
</dbReference>
<dbReference type="InterPro" id="IPR006260">
    <property type="entry name" value="TonB/TolA_C"/>
</dbReference>
<evidence type="ECO:0000313" key="8">
    <source>
        <dbReference type="Proteomes" id="UP000293331"/>
    </source>
</evidence>
<reference evidence="7 8" key="1">
    <citation type="submission" date="2019-02" db="EMBL/GenBank/DDBJ databases">
        <title>Bacterial novel species Mucilaginibacter sp. 17JY9-4 isolated from soil.</title>
        <authorList>
            <person name="Jung H.-Y."/>
        </authorList>
    </citation>
    <scope>NUCLEOTIDE SEQUENCE [LARGE SCALE GENOMIC DNA]</scope>
    <source>
        <strain evidence="7 8">17JY9-4</strain>
    </source>
</reference>
<evidence type="ECO:0000259" key="6">
    <source>
        <dbReference type="Pfam" id="PF03544"/>
    </source>
</evidence>
<comment type="subcellular location">
    <subcellularLocation>
        <location evidence="1">Membrane</location>
        <topology evidence="1">Single-pass membrane protein</topology>
    </subcellularLocation>
</comment>
<dbReference type="RefSeq" id="WP_129878169.1">
    <property type="nucleotide sequence ID" value="NZ_SEWG01000010.1"/>
</dbReference>
<dbReference type="EMBL" id="SEWG01000010">
    <property type="protein sequence ID" value="RYU86201.1"/>
    <property type="molecule type" value="Genomic_DNA"/>
</dbReference>
<feature type="domain" description="TonB C-terminal" evidence="6">
    <location>
        <begin position="377"/>
        <end position="438"/>
    </location>
</feature>
<protein>
    <submittedName>
        <fullName evidence="7">TonB family protein</fullName>
    </submittedName>
</protein>
<dbReference type="Proteomes" id="UP000293331">
    <property type="component" value="Unassembled WGS sequence"/>
</dbReference>
<dbReference type="AlphaFoldDB" id="A0A4Q5LJ11"/>
<evidence type="ECO:0000256" key="5">
    <source>
        <dbReference type="SAM" id="Phobius"/>
    </source>
</evidence>
<comment type="caution">
    <text evidence="7">The sequence shown here is derived from an EMBL/GenBank/DDBJ whole genome shotgun (WGS) entry which is preliminary data.</text>
</comment>
<evidence type="ECO:0000256" key="4">
    <source>
        <dbReference type="ARBA" id="ARBA00023136"/>
    </source>
</evidence>
<dbReference type="Gene3D" id="2.60.40.1120">
    <property type="entry name" value="Carboxypeptidase-like, regulatory domain"/>
    <property type="match status" value="1"/>
</dbReference>
<dbReference type="Gene3D" id="3.30.1150.10">
    <property type="match status" value="1"/>
</dbReference>
<name>A0A4Q5LJ11_9SPHI</name>
<accession>A0A4Q5LJ11</accession>